<protein>
    <submittedName>
        <fullName evidence="1">Uncharacterized protein</fullName>
    </submittedName>
</protein>
<dbReference type="EMBL" id="LBVL01000010">
    <property type="protein sequence ID" value="KKQ85123.1"/>
    <property type="molecule type" value="Genomic_DNA"/>
</dbReference>
<dbReference type="AlphaFoldDB" id="A0A0G0KZM2"/>
<gene>
    <name evidence="1" type="ORF">UT08_C0010G0050</name>
</gene>
<proteinExistence type="predicted"/>
<name>A0A0G0KZM2_9BACT</name>
<accession>A0A0G0KZM2</accession>
<dbReference type="Proteomes" id="UP000034081">
    <property type="component" value="Unassembled WGS sequence"/>
</dbReference>
<sequence>MRALDRYFPDPELGFYLVRPLEESLKIAGRRDETSIVKDELDKNIQLQARIREIYPQILQGKKNWTSLNVSGIADNLEEFQRWEIKVGMEIWGTISTYFGNENWLMDGESLVKESLLGPFTQTNIMREMELIRSANLWREYMSKRTNVER</sequence>
<dbReference type="STRING" id="1618570.UT08_C0010G0050"/>
<evidence type="ECO:0000313" key="2">
    <source>
        <dbReference type="Proteomes" id="UP000034081"/>
    </source>
</evidence>
<reference evidence="1 2" key="1">
    <citation type="journal article" date="2015" name="Nature">
        <title>rRNA introns, odd ribosomes, and small enigmatic genomes across a large radiation of phyla.</title>
        <authorList>
            <person name="Brown C.T."/>
            <person name="Hug L.A."/>
            <person name="Thomas B.C."/>
            <person name="Sharon I."/>
            <person name="Castelle C.J."/>
            <person name="Singh A."/>
            <person name="Wilkins M.J."/>
            <person name="Williams K.H."/>
            <person name="Banfield J.F."/>
        </authorList>
    </citation>
    <scope>NUCLEOTIDE SEQUENCE [LARGE SCALE GENOMIC DNA]</scope>
</reference>
<evidence type="ECO:0000313" key="1">
    <source>
        <dbReference type="EMBL" id="KKQ85123.1"/>
    </source>
</evidence>
<organism evidence="1 2">
    <name type="scientific">Candidatus Woesebacteria bacterium GW2011_GWB1_38_8</name>
    <dbReference type="NCBI Taxonomy" id="1618570"/>
    <lineage>
        <taxon>Bacteria</taxon>
        <taxon>Candidatus Woeseibacteriota</taxon>
    </lineage>
</organism>
<comment type="caution">
    <text evidence="1">The sequence shown here is derived from an EMBL/GenBank/DDBJ whole genome shotgun (WGS) entry which is preliminary data.</text>
</comment>